<proteinExistence type="predicted"/>
<accession>A0ABQ9XHT8</accession>
<comment type="caution">
    <text evidence="2">The sequence shown here is derived from an EMBL/GenBank/DDBJ whole genome shotgun (WGS) entry which is preliminary data.</text>
</comment>
<sequence length="2598" mass="291455">MQTDLKYDTLLFENLSMTGEISSMTVGRFLYRSVETQILGKPPILSVFNHDESKDTFVFVQHINTYKQVTFLKTSPQPHSLDCLLTLTSDGEWLLMQWNGVFFFPLATGSLQAALNPFQRTPLPRRFHVDPVSSSSFSYPNQTLGFSLNIITVSSDSPPYFDVPLPSTSTDAEDDSAETNTTSTISIIPRISFRAILIIEDNVIIGLGYDGLDSIWLSHFRETPKTSAQTMRDALNLSSDVSIFLKNGMEDAWCYRNPPPSPNSVTVATAETFSFVDRRDRLWDEKSSTLRFLDIINKIRDFTFTSSIRLPDFPSYPEGYTAVRPSHPPLLPIFTTDPPLSTVTPTAVNEVRAHIICDTGLTVLVIDMIFDFSDHASGFFEFGIGSIPISSSYLIPVPDADMFLQTIKHATPISIHSIGFENTRVIAEALLVSDELDFQYSDLPDNMKIAYHPPDNAFLRLHPTGEPGSLAQELRDRITTYDLNNHFLLLYNSRTFPSVYSHFRTPFAVFDAHGISFFQTMNCHFRYNFAFPLSGPPVCVKFLPPRCYYLDFPQTSPDPQPTSQRVRSSGEKGRLLVGGAENLICIIDGQFHKQFFPDKYIQGCLVVTGSKWVEKSQSPVGSPHNDNTPVFRIEDGKELYEKRGNTLVFFSTARSQPLLLSLNSGRFVDIPFGEDFTANPVSIHNVINTKSVQMGPRHTVEDTLVMGIGMGQAGALSINNISHSLVPMQRGQWFERLPLMFSSKLFAGATLYSLLMICEHCVSSANYEKLQTDEERALRLKLLEESFERVKESPNAFLNPPQWFSSQEFTHYSTFPLLSGIGNRKPFKYPEFRSTELALWPDNVDIVDGATIGIDSSHRTLSLTGAQGALVQVTTCEVRVAPTVKYHGVVNKIGENKSNLQFSIDPEPICPDPAAGLRWHPPPLHTSSQVDYFLDNLGCYACPCHLMKPRSVQKDGVKEPNPICPGWKGGVRFVELELASVTDTLIAASCGSTVFVLLWNPLKPALNSKRGRPPSGRRDSKIGASEPPIFSYRKPLLQHIATLSFPSHVTALSTATLCGRPFLLVGCLEDMKVRLFRADDFVSTDATPTKSSKSKRRPLPNFPYGHLEEPEEKHEFQVHLSEKRMGEFSTEFLDPHQRRRLRDSLFFEISPGTGLFVRNIHSTKCVMTQLFSLSVEFTPRSILFTTFNRTIQGKQINVSKVLPKDIEEQRLVRERTTLPYHSDSSLSDEIGEDVAKRDPPHLVETKTTNLLFGEFSNAPKTDIKLDPNQQTKQNTHPSRVFSDTDGVALFVGCDSGSLATTLIPLVNLLDFPPVIFNRTSDQQSTPDWISPLSASSPVSFPSQPLYTNSNFLPPASFSRIGRSTIKLVDDGDRVYVLAENAYKIRWEDALGDFQWSMLEHQGSLHALAPIRVKEDTFIHPDDRDSVHTKQSSQSTQPSSIKSPTDSLTEESESLSNQAAAHPFYVDDDMQRKHNPPSVPFTNSVPSQSAFEKDETFTLAWIGTVERVLYFGVVDRRRTINAKRVMTSGIPLSVVHLPALHAFAVLCRETDPFQTFTENRQSNNVVKEILENVKDADDLNTPKVRPRSVSPQVSSPLKFDLAAPDSPKTIRQISDLDPNWKGSESAWYLLRYSMGKFRFSLGGEPAQITHGTEDTYRPFRNDLMLYYAKVDAVRAEQLRNKRRKGPEQPKVDKNGKPLAYYKFFPKLSKPLTDALNPTSTPEEAEQFRKFVPQSVLSDPNLKGYLHYGIHSGWFARSTDANNVPFFDIANDVVRDKHERHLRSTRPFLQMPRFSRHPSHCYSQSTTFCASHPNWLNTKTVSKALRMHNLRLRPRVIQNTTIPTRKAMESRQRSLAKMQKHGYFSGFIQMEGEGEGTDVPTIDISTGPLPVPQIDTNVLLSRISPRFVVLLFDEMDTRTRIGRMDLSDIELLYGSASDAQRTLRSPNGKIGHNPLAFLYKTPDLVSAASVMTKTMKSLNIPTNSTRFYHWSCMTALSIPTFRTVKEITKMKKKIVEYDERRVEEMRQSKQEWGDGPTQFKKLGYGMNSDQFHEKHIRSLIAVAGRESTHQLTGLGLMEIHNGMDMFSKEACKVPSYESVYTDILIFELKRQSLFGEAKKIAASLAADEQNEQIERKLKQLPFTYPELTTAPTISTSSVTQLLNVDITLVKLIRVLGACQGLTSSPSLLYILNSQFLHIITLCDGDPELVGLEKMAKFERKFDEEKKRFQTPSSLSTSYPNTAHGTNSSFSDDGDDWFDDLVTESEKAENFSGKSAHPLNEHMQPSHTCSCTVPLFTTIGKEQHRTFFYPSHISTYDVSDVSPVTQALYPLSDNIMLKEAMQAPIGTPKPETGKVRVMGSKLRLVLQAMACLEAPAPITSISITPVEQIGSTLAPNMVSPSHSSHPSSVCSEPCGKCLHDALVPSYLQTGNPLHIVLSFGYNGLALAKFSPPLGFPLSSLMQTKGSGMCIYHRSSINAWEKRYRDVVESGEGKKEREEGKKGREEERSGKEGEKREKHNIDKEPSTNETQPETQHTNPLSCFSSVRVTSTPCHPPFHTQNKPISAKLNISVDSHLVSLILHQRRSSMSIPKTCFCAKQLQL</sequence>
<feature type="region of interest" description="Disordered" evidence="1">
    <location>
        <begin position="1260"/>
        <end position="1279"/>
    </location>
</feature>
<feature type="compositionally biased region" description="Polar residues" evidence="1">
    <location>
        <begin position="2227"/>
        <end position="2244"/>
    </location>
</feature>
<feature type="region of interest" description="Disordered" evidence="1">
    <location>
        <begin position="1084"/>
        <end position="1106"/>
    </location>
</feature>
<evidence type="ECO:0000313" key="2">
    <source>
        <dbReference type="EMBL" id="KAK2949750.1"/>
    </source>
</evidence>
<dbReference type="EMBL" id="JARBJD010000150">
    <property type="protein sequence ID" value="KAK2949750.1"/>
    <property type="molecule type" value="Genomic_DNA"/>
</dbReference>
<gene>
    <name evidence="2" type="ORF">BLNAU_15324</name>
</gene>
<feature type="compositionally biased region" description="Basic and acidic residues" evidence="1">
    <location>
        <begin position="2484"/>
        <end position="2522"/>
    </location>
</feature>
<reference evidence="2 3" key="1">
    <citation type="journal article" date="2022" name="bioRxiv">
        <title>Genomics of Preaxostyla Flagellates Illuminates Evolutionary Transitions and the Path Towards Mitochondrial Loss.</title>
        <authorList>
            <person name="Novak L.V.F."/>
            <person name="Treitli S.C."/>
            <person name="Pyrih J."/>
            <person name="Halakuc P."/>
            <person name="Pipaliya S.V."/>
            <person name="Vacek V."/>
            <person name="Brzon O."/>
            <person name="Soukal P."/>
            <person name="Eme L."/>
            <person name="Dacks J.B."/>
            <person name="Karnkowska A."/>
            <person name="Elias M."/>
            <person name="Hampl V."/>
        </authorList>
    </citation>
    <scope>NUCLEOTIDE SEQUENCE [LARGE SCALE GENOMIC DNA]</scope>
    <source>
        <strain evidence="2">NAU3</strain>
        <tissue evidence="2">Gut</tissue>
    </source>
</reference>
<name>A0ABQ9XHT8_9EUKA</name>
<evidence type="ECO:0000256" key="1">
    <source>
        <dbReference type="SAM" id="MobiDB-lite"/>
    </source>
</evidence>
<dbReference type="Proteomes" id="UP001281761">
    <property type="component" value="Unassembled WGS sequence"/>
</dbReference>
<keyword evidence="3" id="KW-1185">Reference proteome</keyword>
<protein>
    <submittedName>
        <fullName evidence="2">Uncharacterized protein</fullName>
    </submittedName>
</protein>
<feature type="region of interest" description="Disordered" evidence="1">
    <location>
        <begin position="2226"/>
        <end position="2248"/>
    </location>
</feature>
<evidence type="ECO:0000313" key="3">
    <source>
        <dbReference type="Proteomes" id="UP001281761"/>
    </source>
</evidence>
<feature type="compositionally biased region" description="Polar residues" evidence="1">
    <location>
        <begin position="1267"/>
        <end position="1277"/>
    </location>
</feature>
<feature type="region of interest" description="Disordered" evidence="1">
    <location>
        <begin position="1420"/>
        <end position="1486"/>
    </location>
</feature>
<feature type="compositionally biased region" description="Polar residues" evidence="1">
    <location>
        <begin position="2523"/>
        <end position="2535"/>
    </location>
</feature>
<organism evidence="2 3">
    <name type="scientific">Blattamonas nauphoetae</name>
    <dbReference type="NCBI Taxonomy" id="2049346"/>
    <lineage>
        <taxon>Eukaryota</taxon>
        <taxon>Metamonada</taxon>
        <taxon>Preaxostyla</taxon>
        <taxon>Oxymonadida</taxon>
        <taxon>Blattamonas</taxon>
    </lineage>
</organism>
<feature type="compositionally biased region" description="Low complexity" evidence="1">
    <location>
        <begin position="1428"/>
        <end position="1446"/>
    </location>
</feature>
<feature type="region of interest" description="Disordered" evidence="1">
    <location>
        <begin position="2484"/>
        <end position="2535"/>
    </location>
</feature>